<organism evidence="4 5">
    <name type="scientific">Methylophilales bacterium MBRS-H7</name>
    <dbReference type="NCBI Taxonomy" id="1623450"/>
    <lineage>
        <taxon>Bacteria</taxon>
        <taxon>Pseudomonadati</taxon>
        <taxon>Pseudomonadota</taxon>
        <taxon>Betaproteobacteria</taxon>
        <taxon>Nitrosomonadales</taxon>
        <taxon>OM43 clade</taxon>
    </lineage>
</organism>
<dbReference type="InterPro" id="IPR012737">
    <property type="entry name" value="DhaK_L_YcgS"/>
</dbReference>
<evidence type="ECO:0000256" key="1">
    <source>
        <dbReference type="ARBA" id="ARBA00022679"/>
    </source>
</evidence>
<keyword evidence="2 4" id="KW-0418">Kinase</keyword>
<dbReference type="FunFam" id="1.25.40.340:FF:000002">
    <property type="entry name" value="Dihydroxyacetone kinase, L subunit"/>
    <property type="match status" value="1"/>
</dbReference>
<evidence type="ECO:0000313" key="5">
    <source>
        <dbReference type="Proteomes" id="UP000066549"/>
    </source>
</evidence>
<dbReference type="PATRIC" id="fig|1623450.3.peg.18"/>
<dbReference type="InterPro" id="IPR036117">
    <property type="entry name" value="DhaL_dom_sf"/>
</dbReference>
<proteinExistence type="predicted"/>
<keyword evidence="5" id="KW-1185">Reference proteome</keyword>
<dbReference type="Pfam" id="PF02734">
    <property type="entry name" value="Dak2"/>
    <property type="match status" value="1"/>
</dbReference>
<dbReference type="Gene3D" id="1.25.40.340">
    <property type="match status" value="1"/>
</dbReference>
<feature type="domain" description="DhaL" evidence="3">
    <location>
        <begin position="1"/>
        <end position="200"/>
    </location>
</feature>
<dbReference type="GO" id="GO:0005829">
    <property type="term" value="C:cytosol"/>
    <property type="evidence" value="ECO:0007669"/>
    <property type="project" value="TreeGrafter"/>
</dbReference>
<protein>
    <submittedName>
        <fullName evidence="4">Dihydroxyacetone kinase</fullName>
    </submittedName>
</protein>
<evidence type="ECO:0000259" key="3">
    <source>
        <dbReference type="PROSITE" id="PS51480"/>
    </source>
</evidence>
<dbReference type="InterPro" id="IPR004007">
    <property type="entry name" value="DhaL_dom"/>
</dbReference>
<dbReference type="PANTHER" id="PTHR28629:SF4">
    <property type="entry name" value="TRIOKINASE_FMN CYCLASE"/>
    <property type="match status" value="1"/>
</dbReference>
<dbReference type="AlphaFoldDB" id="A0A0H4JD76"/>
<reference evidence="4 5" key="1">
    <citation type="submission" date="2015-03" db="EMBL/GenBank/DDBJ databases">
        <title>Comparative analysis of the OM43 clade including a novel species from Red Sea uncovers genomic and metabolic diversity among marine methylotrophs.</title>
        <authorList>
            <person name="Jimenez-Infante F."/>
            <person name="Ngugi D.K."/>
            <person name="Vinu M."/>
            <person name="Alam I."/>
            <person name="Kamau A."/>
            <person name="Blom J."/>
            <person name="Bajic V.B."/>
            <person name="Stingl U."/>
        </authorList>
    </citation>
    <scope>NUCLEOTIDE SEQUENCE [LARGE SCALE GENOMIC DNA]</scope>
    <source>
        <strain evidence="4 5">MBRSH7</strain>
    </source>
</reference>
<dbReference type="InterPro" id="IPR050861">
    <property type="entry name" value="Dihydroxyacetone_Kinase"/>
</dbReference>
<dbReference type="SMART" id="SM01120">
    <property type="entry name" value="Dak2"/>
    <property type="match status" value="1"/>
</dbReference>
<dbReference type="PANTHER" id="PTHR28629">
    <property type="entry name" value="TRIOKINASE/FMN CYCLASE"/>
    <property type="match status" value="1"/>
</dbReference>
<sequence length="205" mass="22090">MEILKYIVLIDQAINQNESEIEGLDRAIGDGDHFINLKRGITALHSITDQLSTMTVNEQFKMIGMKVLSTVGGASGPLFATFFLEMGKHVPDSNPSLHIIAEAFSKAVDGIKQRGKSDVGQKTMLDVLIPVASKFQKLASSHMSAQEIASDINQFAIDCAHNTKDMLPSKGRSSGLGERALGHIDPGAKSCQVMISAVCQHIQGE</sequence>
<dbReference type="EMBL" id="CP011002">
    <property type="protein sequence ID" value="AKO66422.1"/>
    <property type="molecule type" value="Genomic_DNA"/>
</dbReference>
<keyword evidence="1" id="KW-0808">Transferase</keyword>
<dbReference type="GO" id="GO:0019563">
    <property type="term" value="P:glycerol catabolic process"/>
    <property type="evidence" value="ECO:0007669"/>
    <property type="project" value="TreeGrafter"/>
</dbReference>
<dbReference type="GO" id="GO:0004371">
    <property type="term" value="F:glycerone kinase activity"/>
    <property type="evidence" value="ECO:0007669"/>
    <property type="project" value="InterPro"/>
</dbReference>
<dbReference type="OrthoDB" id="9800291at2"/>
<gene>
    <name evidence="4" type="ORF">VI33_00085</name>
</gene>
<dbReference type="PROSITE" id="PS51480">
    <property type="entry name" value="DHAL"/>
    <property type="match status" value="1"/>
</dbReference>
<accession>A0A0H4JD76</accession>
<dbReference type="Proteomes" id="UP000066549">
    <property type="component" value="Chromosome"/>
</dbReference>
<name>A0A0H4JD76_9PROT</name>
<evidence type="ECO:0000313" key="4">
    <source>
        <dbReference type="EMBL" id="AKO66422.1"/>
    </source>
</evidence>
<dbReference type="NCBIfam" id="TIGR02365">
    <property type="entry name" value="dha_L_ycgS"/>
    <property type="match status" value="1"/>
</dbReference>
<evidence type="ECO:0000256" key="2">
    <source>
        <dbReference type="ARBA" id="ARBA00022777"/>
    </source>
</evidence>
<dbReference type="SUPFAM" id="SSF101473">
    <property type="entry name" value="DhaL-like"/>
    <property type="match status" value="1"/>
</dbReference>